<dbReference type="EMBL" id="BARS01041705">
    <property type="protein sequence ID" value="GAG35138.1"/>
    <property type="molecule type" value="Genomic_DNA"/>
</dbReference>
<gene>
    <name evidence="2" type="ORF">S01H1_63383</name>
</gene>
<dbReference type="AlphaFoldDB" id="X0XER0"/>
<sequence length="71" mass="7947">MSETNFYCPKCNKTFQSEGYDNPVFLADKVADCPCCGSKSGKESQTNNSVETVERRKKNLADGGEDWDVSW</sequence>
<reference evidence="2" key="1">
    <citation type="journal article" date="2014" name="Front. Microbiol.">
        <title>High frequency of phylogenetically diverse reductive dehalogenase-homologous genes in deep subseafloor sedimentary metagenomes.</title>
        <authorList>
            <person name="Kawai M."/>
            <person name="Futagami T."/>
            <person name="Toyoda A."/>
            <person name="Takaki Y."/>
            <person name="Nishi S."/>
            <person name="Hori S."/>
            <person name="Arai W."/>
            <person name="Tsubouchi T."/>
            <person name="Morono Y."/>
            <person name="Uchiyama I."/>
            <person name="Ito T."/>
            <person name="Fujiyama A."/>
            <person name="Inagaki F."/>
            <person name="Takami H."/>
        </authorList>
    </citation>
    <scope>NUCLEOTIDE SEQUENCE</scope>
    <source>
        <strain evidence="2">Expedition CK06-06</strain>
    </source>
</reference>
<evidence type="ECO:0000256" key="1">
    <source>
        <dbReference type="SAM" id="MobiDB-lite"/>
    </source>
</evidence>
<organism evidence="2">
    <name type="scientific">marine sediment metagenome</name>
    <dbReference type="NCBI Taxonomy" id="412755"/>
    <lineage>
        <taxon>unclassified sequences</taxon>
        <taxon>metagenomes</taxon>
        <taxon>ecological metagenomes</taxon>
    </lineage>
</organism>
<name>X0XER0_9ZZZZ</name>
<accession>X0XER0</accession>
<proteinExistence type="predicted"/>
<feature type="region of interest" description="Disordered" evidence="1">
    <location>
        <begin position="38"/>
        <end position="71"/>
    </location>
</feature>
<comment type="caution">
    <text evidence="2">The sequence shown here is derived from an EMBL/GenBank/DDBJ whole genome shotgun (WGS) entry which is preliminary data.</text>
</comment>
<protein>
    <submittedName>
        <fullName evidence="2">Uncharacterized protein</fullName>
    </submittedName>
</protein>
<evidence type="ECO:0000313" key="2">
    <source>
        <dbReference type="EMBL" id="GAG35138.1"/>
    </source>
</evidence>